<evidence type="ECO:0000313" key="8">
    <source>
        <dbReference type="Proteomes" id="UP000593562"/>
    </source>
</evidence>
<dbReference type="Pfam" id="PF26055">
    <property type="entry name" value="Mtase_EDM2"/>
    <property type="match status" value="1"/>
</dbReference>
<proteinExistence type="predicted"/>
<name>A0A7J7DIE9_TRIWF</name>
<dbReference type="Proteomes" id="UP000593562">
    <property type="component" value="Unassembled WGS sequence"/>
</dbReference>
<keyword evidence="2" id="KW-0479">Metal-binding</keyword>
<gene>
    <name evidence="7" type="ORF">HS088_TW06G00297</name>
</gene>
<dbReference type="SMART" id="SM00249">
    <property type="entry name" value="PHD"/>
    <property type="match status" value="2"/>
</dbReference>
<dbReference type="CDD" id="cd15566">
    <property type="entry name" value="PHD3_NSD"/>
    <property type="match status" value="1"/>
</dbReference>
<dbReference type="PANTHER" id="PTHR46235">
    <property type="entry name" value="PHD FINGER-CONTAINING PROTEIN DDB_G0268158"/>
    <property type="match status" value="1"/>
</dbReference>
<keyword evidence="5" id="KW-0539">Nucleus</keyword>
<evidence type="ECO:0000256" key="1">
    <source>
        <dbReference type="ARBA" id="ARBA00004123"/>
    </source>
</evidence>
<comment type="subcellular location">
    <subcellularLocation>
        <location evidence="1">Nucleus</location>
    </subcellularLocation>
</comment>
<dbReference type="Pfam" id="PF12047">
    <property type="entry name" value="DNMT1-RFD"/>
    <property type="match status" value="1"/>
</dbReference>
<feature type="domain" description="Zinc finger PHD-type" evidence="6">
    <location>
        <begin position="332"/>
        <end position="392"/>
    </location>
</feature>
<dbReference type="PANTHER" id="PTHR46235:SF13">
    <property type="entry name" value="EDM2-LIKE PROTEIN1"/>
    <property type="match status" value="1"/>
</dbReference>
<dbReference type="InterPro" id="IPR013083">
    <property type="entry name" value="Znf_RING/FYVE/PHD"/>
</dbReference>
<evidence type="ECO:0000256" key="3">
    <source>
        <dbReference type="ARBA" id="ARBA00022771"/>
    </source>
</evidence>
<protein>
    <submittedName>
        <fullName evidence="7">Enhanced downy mildew 2 putative isoform 1</fullName>
    </submittedName>
</protein>
<evidence type="ECO:0000256" key="4">
    <source>
        <dbReference type="ARBA" id="ARBA00022833"/>
    </source>
</evidence>
<evidence type="ECO:0000313" key="7">
    <source>
        <dbReference type="EMBL" id="KAF5746132.1"/>
    </source>
</evidence>
<dbReference type="CDD" id="cd15565">
    <property type="entry name" value="PHD2_NSD"/>
    <property type="match status" value="1"/>
</dbReference>
<dbReference type="InterPro" id="IPR058939">
    <property type="entry name" value="Mtase_EDM2"/>
</dbReference>
<dbReference type="AlphaFoldDB" id="A0A7J7DIE9"/>
<dbReference type="GO" id="GO:0005634">
    <property type="term" value="C:nucleus"/>
    <property type="evidence" value="ECO:0007669"/>
    <property type="project" value="UniProtKB-SubCell"/>
</dbReference>
<evidence type="ECO:0000256" key="2">
    <source>
        <dbReference type="ARBA" id="ARBA00022723"/>
    </source>
</evidence>
<feature type="domain" description="Zinc finger PHD-type" evidence="6">
    <location>
        <begin position="265"/>
        <end position="331"/>
    </location>
</feature>
<dbReference type="InterPro" id="IPR022702">
    <property type="entry name" value="Cytosine_MeTrfase1_RFD"/>
</dbReference>
<evidence type="ECO:0000256" key="5">
    <source>
        <dbReference type="ARBA" id="ARBA00023242"/>
    </source>
</evidence>
<dbReference type="EMBL" id="JAAARO010000006">
    <property type="protein sequence ID" value="KAF5746132.1"/>
    <property type="molecule type" value="Genomic_DNA"/>
</dbReference>
<keyword evidence="8" id="KW-1185">Reference proteome</keyword>
<keyword evidence="3" id="KW-0863">Zinc-finger</keyword>
<sequence>MASSDEEGEILPLCVTDYFFEDNNGTVVSFSILPIQWNETEVIGDLEAHVFLRGTCDNGLQSVHKKVIAWRFELSYVHPEISVLSNDKNWVTLLRPKRSYETIARTILVTVHWLHLSKRNLEGSEKSPWNCLLKAFSSYEVQPTENDLLIHKSLIKEAANRDGVLATSKDIQTTKKPEFIVDWDDDDDNDGEEVAEQEFSFETVCSICDDGGDILNCEGWCLRAFHVTIAAGVQSSCATLGFNYDAEVEAIPTFLCDNCVHRQHQCYACGKLGSSAKSSAQEVFPCVSATCGHFYHPGCVAKLLHADHDSQAKEMQVKIAAGESFICPIHKCCVCKQVEDKKIYDLQFALCRRCPKAYHRKCLPRGITFGSIQRAWEGLLPNRILIYCMEHEIIDKLGTPARDHLIFPGVHGKRIKSTSELLSKNRQAVATKSSMSFYRYAADKTVVKRPKLVLKTRRIVEAGDSTQRVKKRSPGDFDQTKKPHKIGVGRKLLKDDFNSVSYGSFKMGKPKLSYRNVNSSANLKSNSIDCSFSPLDGYYYLDTKFVLDCIGSCFLAQRMLALMRDSTLSLNMEEFMKKRKIPATYRSKSALDKTVTMGLIEGSVKAVRTALQNLKDGCSIEEAKTVCDPSVLNQIAIWKRKLGVYLSPFLHGMRYTSFGRHFTNNKKLKEVRHRLFIFERSAGYIVDFCCGSNDFSCIMKEKLEKTGKLCAFKNYDLMPAKNDFNFEKRDWMSVQLEELPNGSQLIMGLNPPFGVKASRANEFVRSALKFRPKLIILIVPKETKRLDEISDYDLIWEDDKLLSGKSFYLPGSVDVFDKQLEQWNLNPPPLYLWSRSDWTARHKAIAQECNNMPKMQEEMYRKETNLDQSSFDHPINCTLPCKHKEGNLPGYNDIEVGNHSDQGMKQSYESLNEITQEDRGRLGCRYQIKKKMGYLWLLMMCALTWSYPLQLTAQTSKVCSTTNHLMSMSLPLREAMEFGT</sequence>
<reference evidence="7 8" key="1">
    <citation type="journal article" date="2020" name="Nat. Commun.">
        <title>Genome of Tripterygium wilfordii and identification of cytochrome P450 involved in triptolide biosynthesis.</title>
        <authorList>
            <person name="Tu L."/>
            <person name="Su P."/>
            <person name="Zhang Z."/>
            <person name="Gao L."/>
            <person name="Wang J."/>
            <person name="Hu T."/>
            <person name="Zhou J."/>
            <person name="Zhang Y."/>
            <person name="Zhao Y."/>
            <person name="Liu Y."/>
            <person name="Song Y."/>
            <person name="Tong Y."/>
            <person name="Lu Y."/>
            <person name="Yang J."/>
            <person name="Xu C."/>
            <person name="Jia M."/>
            <person name="Peters R.J."/>
            <person name="Huang L."/>
            <person name="Gao W."/>
        </authorList>
    </citation>
    <scope>NUCLEOTIDE SEQUENCE [LARGE SCALE GENOMIC DNA]</scope>
    <source>
        <strain evidence="8">cv. XIE 37</strain>
        <tissue evidence="7">Leaf</tissue>
    </source>
</reference>
<comment type="caution">
    <text evidence="7">The sequence shown here is derived from an EMBL/GenBank/DDBJ whole genome shotgun (WGS) entry which is preliminary data.</text>
</comment>
<keyword evidence="4" id="KW-0862">Zinc</keyword>
<organism evidence="7 8">
    <name type="scientific">Tripterygium wilfordii</name>
    <name type="common">Thunder God vine</name>
    <dbReference type="NCBI Taxonomy" id="458696"/>
    <lineage>
        <taxon>Eukaryota</taxon>
        <taxon>Viridiplantae</taxon>
        <taxon>Streptophyta</taxon>
        <taxon>Embryophyta</taxon>
        <taxon>Tracheophyta</taxon>
        <taxon>Spermatophyta</taxon>
        <taxon>Magnoliopsida</taxon>
        <taxon>eudicotyledons</taxon>
        <taxon>Gunneridae</taxon>
        <taxon>Pentapetalae</taxon>
        <taxon>rosids</taxon>
        <taxon>fabids</taxon>
        <taxon>Celastrales</taxon>
        <taxon>Celastraceae</taxon>
        <taxon>Tripterygium</taxon>
    </lineage>
</organism>
<dbReference type="InterPro" id="IPR055198">
    <property type="entry name" value="NSD_PHD"/>
</dbReference>
<accession>A0A7J7DIE9</accession>
<evidence type="ECO:0000259" key="6">
    <source>
        <dbReference type="SMART" id="SM00249"/>
    </source>
</evidence>
<dbReference type="Pfam" id="PF22908">
    <property type="entry name" value="PHD_NSD"/>
    <property type="match status" value="1"/>
</dbReference>
<dbReference type="InterPro" id="IPR001965">
    <property type="entry name" value="Znf_PHD"/>
</dbReference>
<dbReference type="InParanoid" id="A0A7J7DIE9"/>
<dbReference type="GO" id="GO:0008270">
    <property type="term" value="F:zinc ion binding"/>
    <property type="evidence" value="ECO:0007669"/>
    <property type="project" value="UniProtKB-KW"/>
</dbReference>
<dbReference type="Gene3D" id="3.30.40.10">
    <property type="entry name" value="Zinc/RING finger domain, C3HC4 (zinc finger)"/>
    <property type="match status" value="2"/>
</dbReference>